<evidence type="ECO:0000313" key="7">
    <source>
        <dbReference type="Proteomes" id="UP000197468"/>
    </source>
</evidence>
<feature type="short sequence motif" description="DGA/G" evidence="4">
    <location>
        <begin position="266"/>
        <end position="268"/>
    </location>
</feature>
<evidence type="ECO:0000256" key="3">
    <source>
        <dbReference type="ARBA" id="ARBA00023098"/>
    </source>
</evidence>
<proteinExistence type="predicted"/>
<dbReference type="PROSITE" id="PS51635">
    <property type="entry name" value="PNPLA"/>
    <property type="match status" value="1"/>
</dbReference>
<reference evidence="6 7" key="1">
    <citation type="journal article" date="2008" name="Int. J. Syst. Evol. Microbiol.">
        <title>Description of Roseateles aquatilis sp. nov. and Roseateles terrae sp. nov., in the class Betaproteobacteria, and emended description of the genus Roseateles.</title>
        <authorList>
            <person name="Gomila M."/>
            <person name="Bowien B."/>
            <person name="Falsen E."/>
            <person name="Moore E.R."/>
            <person name="Lalucat J."/>
        </authorList>
    </citation>
    <scope>NUCLEOTIDE SEQUENCE [LARGE SCALE GENOMIC DNA]</scope>
    <source>
        <strain evidence="6 7">CCUG 48205</strain>
    </source>
</reference>
<feature type="short sequence motif" description="GXSXG" evidence="4">
    <location>
        <begin position="118"/>
        <end position="122"/>
    </location>
</feature>
<evidence type="ECO:0000256" key="2">
    <source>
        <dbReference type="ARBA" id="ARBA00022963"/>
    </source>
</evidence>
<comment type="caution">
    <text evidence="6">The sequence shown here is derived from an EMBL/GenBank/DDBJ whole genome shotgun (WGS) entry which is preliminary data.</text>
</comment>
<evidence type="ECO:0000256" key="1">
    <source>
        <dbReference type="ARBA" id="ARBA00022801"/>
    </source>
</evidence>
<feature type="domain" description="PNPLA" evidence="5">
    <location>
        <begin position="87"/>
        <end position="279"/>
    </location>
</feature>
<dbReference type="AlphaFoldDB" id="A0A246J2X3"/>
<dbReference type="InterPro" id="IPR050301">
    <property type="entry name" value="NTE"/>
</dbReference>
<dbReference type="Proteomes" id="UP000197468">
    <property type="component" value="Unassembled WGS sequence"/>
</dbReference>
<feature type="active site" description="Proton acceptor" evidence="4">
    <location>
        <position position="266"/>
    </location>
</feature>
<keyword evidence="1 4" id="KW-0378">Hydrolase</keyword>
<dbReference type="CDD" id="cd07205">
    <property type="entry name" value="Pat_PNPLA6_PNPLA7_NTE1_like"/>
    <property type="match status" value="1"/>
</dbReference>
<sequence length="805" mass="88153">MAAMSAARASRPPRRRPLVFSAAPSGASHVPRLMSAAFRVDFRLPVLLLAAVLTASAAFAQTVPPNPSPGAVPAPAADQARRPRLGLVLSGGGARGLAHVGVLKVLEREHIPVDIITGTSMGAIIGGLYASGMSAEDLDRELSKIAWDRLFASRIDRQDLSQRRKEEDFEFSATIEFGLRDGEVRVPTGTLSSRGLEALLRRLTLPVRNVRQFDRLPTPFRAVATDMENGNERVLAEGDLALALRSSMSVPGVFAPVEWEDRILGDGGLVNNLPIDVAREMGAQRLIAINVGTPVGGRDSLNSLIGLTAQMINILTEQNVQRSIASMTAGEDLLITPKLGKLTSGDFAQVRDFIRLGEEAAEALLPQLRAYAVDNQTYADWQLARGGLKPPAVVIAAVRMEGSDLTNPERFRSQLESKPGQVFDNTVAERDMRFLSSSGDYNRVDYHVEQRAEGETLVFNMEDKPWGPNYFRVGMDLSTDSNGDSFFNLRLSHNRHWLTDKGTEWRNQITIGETPRLYTELYHPLGLKLGVADDWFASAWAEANQRKQIVYSDNNPANAGLGQARLVRRDASIGLDLGQPWGRWGEVRLGAITRIRYARPDLITTVGSSADLGTLRWTSYERGLRLRTVVDQLDYANFPQHGYRFTVDASGGRQENRNLNSGRFLRLNLDGTMVRSFGGHTLSFYARGVAAQQPDDTGLGGDTLGGFQQLSGYQPNQLSGNALLFTRATYYRRLNDTPFLSRGFFVGGTLEAGNAWASRRDINLKDLRYGSSIFLGSDTGLGPLYVGIGYAPKGGTALYVFIGRP</sequence>
<keyword evidence="7" id="KW-1185">Reference proteome</keyword>
<dbReference type="Gene3D" id="3.10.20.310">
    <property type="entry name" value="membrane protein fhac"/>
    <property type="match status" value="1"/>
</dbReference>
<dbReference type="PANTHER" id="PTHR14226">
    <property type="entry name" value="NEUROPATHY TARGET ESTERASE/SWISS CHEESE D.MELANOGASTER"/>
    <property type="match status" value="1"/>
</dbReference>
<dbReference type="Pfam" id="PF07244">
    <property type="entry name" value="POTRA"/>
    <property type="match status" value="1"/>
</dbReference>
<evidence type="ECO:0000259" key="5">
    <source>
        <dbReference type="PROSITE" id="PS51635"/>
    </source>
</evidence>
<gene>
    <name evidence="6" type="ORF">CDN99_19880</name>
</gene>
<evidence type="ECO:0000256" key="4">
    <source>
        <dbReference type="PROSITE-ProRule" id="PRU01161"/>
    </source>
</evidence>
<dbReference type="InterPro" id="IPR002641">
    <property type="entry name" value="PNPLA_dom"/>
</dbReference>
<dbReference type="GO" id="GO:0016042">
    <property type="term" value="P:lipid catabolic process"/>
    <property type="evidence" value="ECO:0007669"/>
    <property type="project" value="UniProtKB-UniRule"/>
</dbReference>
<dbReference type="Gene3D" id="3.40.1090.10">
    <property type="entry name" value="Cytosolic phospholipase A2 catalytic domain"/>
    <property type="match status" value="2"/>
</dbReference>
<protein>
    <submittedName>
        <fullName evidence="6">Patatin</fullName>
    </submittedName>
</protein>
<dbReference type="GO" id="GO:0016787">
    <property type="term" value="F:hydrolase activity"/>
    <property type="evidence" value="ECO:0007669"/>
    <property type="project" value="UniProtKB-UniRule"/>
</dbReference>
<feature type="short sequence motif" description="GXGXXG" evidence="4">
    <location>
        <begin position="91"/>
        <end position="96"/>
    </location>
</feature>
<keyword evidence="3 4" id="KW-0443">Lipid metabolism</keyword>
<dbReference type="SUPFAM" id="SSF52151">
    <property type="entry name" value="FabD/lysophospholipase-like"/>
    <property type="match status" value="1"/>
</dbReference>
<dbReference type="GO" id="GO:0019867">
    <property type="term" value="C:outer membrane"/>
    <property type="evidence" value="ECO:0007669"/>
    <property type="project" value="InterPro"/>
</dbReference>
<feature type="active site" description="Nucleophile" evidence="4">
    <location>
        <position position="120"/>
    </location>
</feature>
<keyword evidence="2 4" id="KW-0442">Lipid degradation</keyword>
<name>A0A246J2X3_9BURK</name>
<organism evidence="6 7">
    <name type="scientific">Roseateles aquatilis</name>
    <dbReference type="NCBI Taxonomy" id="431061"/>
    <lineage>
        <taxon>Bacteria</taxon>
        <taxon>Pseudomonadati</taxon>
        <taxon>Pseudomonadota</taxon>
        <taxon>Betaproteobacteria</taxon>
        <taxon>Burkholderiales</taxon>
        <taxon>Sphaerotilaceae</taxon>
        <taxon>Roseateles</taxon>
    </lineage>
</organism>
<dbReference type="InterPro" id="IPR010827">
    <property type="entry name" value="BamA/TamA_POTRA"/>
</dbReference>
<accession>A0A246J2X3</accession>
<dbReference type="Pfam" id="PF01734">
    <property type="entry name" value="Patatin"/>
    <property type="match status" value="1"/>
</dbReference>
<evidence type="ECO:0000313" key="6">
    <source>
        <dbReference type="EMBL" id="OWQ86960.1"/>
    </source>
</evidence>
<dbReference type="EMBL" id="NIOF01000010">
    <property type="protein sequence ID" value="OWQ86960.1"/>
    <property type="molecule type" value="Genomic_DNA"/>
</dbReference>
<dbReference type="InterPro" id="IPR016035">
    <property type="entry name" value="Acyl_Trfase/lysoPLipase"/>
</dbReference>
<dbReference type="PANTHER" id="PTHR14226:SF29">
    <property type="entry name" value="NEUROPATHY TARGET ESTERASE SWS"/>
    <property type="match status" value="1"/>
</dbReference>